<comment type="cofactor">
    <cofactor evidence="2">
        <name>Mg(2+)</name>
        <dbReference type="ChEBI" id="CHEBI:18420"/>
    </cofactor>
</comment>
<dbReference type="Proteomes" id="UP000070501">
    <property type="component" value="Unassembled WGS sequence"/>
</dbReference>
<evidence type="ECO:0000256" key="10">
    <source>
        <dbReference type="ARBA" id="ARBA00023242"/>
    </source>
</evidence>
<gene>
    <name evidence="13" type="ORF">Micbo1qcDRAFT_211449</name>
</gene>
<dbReference type="GO" id="GO:0070260">
    <property type="term" value="F:5'-tyrosyl-DNA phosphodiesterase activity"/>
    <property type="evidence" value="ECO:0007669"/>
    <property type="project" value="TreeGrafter"/>
</dbReference>
<evidence type="ECO:0000256" key="2">
    <source>
        <dbReference type="ARBA" id="ARBA00001946"/>
    </source>
</evidence>
<dbReference type="GO" id="GO:0005737">
    <property type="term" value="C:cytoplasm"/>
    <property type="evidence" value="ECO:0007669"/>
    <property type="project" value="TreeGrafter"/>
</dbReference>
<accession>A0A136JJ54</accession>
<evidence type="ECO:0000256" key="4">
    <source>
        <dbReference type="ARBA" id="ARBA00022722"/>
    </source>
</evidence>
<name>A0A136JJ54_9PEZI</name>
<keyword evidence="14" id="KW-1185">Reference proteome</keyword>
<evidence type="ECO:0000313" key="14">
    <source>
        <dbReference type="Proteomes" id="UP000070501"/>
    </source>
</evidence>
<dbReference type="PANTHER" id="PTHR15822:SF4">
    <property type="entry name" value="TYROSYL-DNA PHOSPHODIESTERASE 2"/>
    <property type="match status" value="1"/>
</dbReference>
<evidence type="ECO:0000313" key="13">
    <source>
        <dbReference type="EMBL" id="KXJ97191.1"/>
    </source>
</evidence>
<evidence type="ECO:0000256" key="7">
    <source>
        <dbReference type="ARBA" id="ARBA00022801"/>
    </source>
</evidence>
<dbReference type="InParanoid" id="A0A136JJ54"/>
<dbReference type="GO" id="GO:0004519">
    <property type="term" value="F:endonuclease activity"/>
    <property type="evidence" value="ECO:0007669"/>
    <property type="project" value="UniProtKB-KW"/>
</dbReference>
<dbReference type="PANTHER" id="PTHR15822">
    <property type="entry name" value="TRAF AND TNF RECEPTOR-ASSOCIATED PROTEIN"/>
    <property type="match status" value="1"/>
</dbReference>
<dbReference type="InterPro" id="IPR005135">
    <property type="entry name" value="Endo/exonuclease/phosphatase"/>
</dbReference>
<dbReference type="GO" id="GO:0003697">
    <property type="term" value="F:single-stranded DNA binding"/>
    <property type="evidence" value="ECO:0007669"/>
    <property type="project" value="TreeGrafter"/>
</dbReference>
<keyword evidence="5" id="KW-0479">Metal-binding</keyword>
<dbReference type="AlphaFoldDB" id="A0A136JJ54"/>
<keyword evidence="6" id="KW-0227">DNA damage</keyword>
<dbReference type="GO" id="GO:0004527">
    <property type="term" value="F:exonuclease activity"/>
    <property type="evidence" value="ECO:0007669"/>
    <property type="project" value="UniProtKB-KW"/>
</dbReference>
<dbReference type="InterPro" id="IPR036691">
    <property type="entry name" value="Endo/exonu/phosph_ase_sf"/>
</dbReference>
<dbReference type="STRING" id="196109.A0A136JJ54"/>
<sequence>MEDLFSRAVAANEAARKTSVPWQPDVPFPQAHYSFDSMSETWHPHESSQQQQGNAATPSSTGSREVTRIALYAWNIDFMLPFPEERMAAALGYLESLITASPSQNTGVIIFLQECLVSDLRTIGQSSWVRDNFTITDVDGAMWASGNYGTTTLVSKNLLLQGSFRVHYDKTRMERDVLFVDVDVGPGGSGNEGGRDIIRVGNTHLESMAFEPAYRPPQVELAARFMKSLSDNEHQQAEGKIIHGALLAGDFNAIQDFDRSLHLDNGLRDAYLELGGQEDSEEGYTWGQQAATVLRDRFGCSRMDKVYFCGGGLRLRRFQTFGEGVELQDREQRRQLIELGFDKPWITDHLGVMAEFDVCE</sequence>
<evidence type="ECO:0000256" key="11">
    <source>
        <dbReference type="SAM" id="MobiDB-lite"/>
    </source>
</evidence>
<dbReference type="Gene3D" id="3.60.10.10">
    <property type="entry name" value="Endonuclease/exonuclease/phosphatase"/>
    <property type="match status" value="1"/>
</dbReference>
<keyword evidence="9" id="KW-0234">DNA repair</keyword>
<feature type="region of interest" description="Disordered" evidence="11">
    <location>
        <begin position="39"/>
        <end position="62"/>
    </location>
</feature>
<dbReference type="GO" id="GO:0006302">
    <property type="term" value="P:double-strand break repair"/>
    <property type="evidence" value="ECO:0007669"/>
    <property type="project" value="TreeGrafter"/>
</dbReference>
<keyword evidence="13" id="KW-0269">Exonuclease</keyword>
<dbReference type="Pfam" id="PF03372">
    <property type="entry name" value="Exo_endo_phos"/>
    <property type="match status" value="1"/>
</dbReference>
<evidence type="ECO:0000256" key="3">
    <source>
        <dbReference type="ARBA" id="ARBA00004322"/>
    </source>
</evidence>
<keyword evidence="4" id="KW-0540">Nuclease</keyword>
<dbReference type="OrthoDB" id="9975959at2759"/>
<dbReference type="InterPro" id="IPR051547">
    <property type="entry name" value="TDP2-like"/>
</dbReference>
<evidence type="ECO:0000256" key="9">
    <source>
        <dbReference type="ARBA" id="ARBA00023204"/>
    </source>
</evidence>
<keyword evidence="8" id="KW-0460">Magnesium</keyword>
<dbReference type="GO" id="GO:0046872">
    <property type="term" value="F:metal ion binding"/>
    <property type="evidence" value="ECO:0007669"/>
    <property type="project" value="UniProtKB-KW"/>
</dbReference>
<dbReference type="CDD" id="cd09080">
    <property type="entry name" value="TDP2"/>
    <property type="match status" value="1"/>
</dbReference>
<comment type="subcellular location">
    <subcellularLocation>
        <location evidence="3">Nucleus</location>
        <location evidence="3">PML body</location>
    </subcellularLocation>
</comment>
<feature type="compositionally biased region" description="Polar residues" evidence="11">
    <location>
        <begin position="47"/>
        <end position="62"/>
    </location>
</feature>
<evidence type="ECO:0000256" key="1">
    <source>
        <dbReference type="ARBA" id="ARBA00001936"/>
    </source>
</evidence>
<keyword evidence="13" id="KW-0255">Endonuclease</keyword>
<evidence type="ECO:0000259" key="12">
    <source>
        <dbReference type="Pfam" id="PF03372"/>
    </source>
</evidence>
<evidence type="ECO:0000256" key="8">
    <source>
        <dbReference type="ARBA" id="ARBA00022842"/>
    </source>
</evidence>
<keyword evidence="10" id="KW-0539">Nucleus</keyword>
<organism evidence="13 14">
    <name type="scientific">Microdochium bolleyi</name>
    <dbReference type="NCBI Taxonomy" id="196109"/>
    <lineage>
        <taxon>Eukaryota</taxon>
        <taxon>Fungi</taxon>
        <taxon>Dikarya</taxon>
        <taxon>Ascomycota</taxon>
        <taxon>Pezizomycotina</taxon>
        <taxon>Sordariomycetes</taxon>
        <taxon>Xylariomycetidae</taxon>
        <taxon>Xylariales</taxon>
        <taxon>Microdochiaceae</taxon>
        <taxon>Microdochium</taxon>
    </lineage>
</organism>
<evidence type="ECO:0000256" key="5">
    <source>
        <dbReference type="ARBA" id="ARBA00022723"/>
    </source>
</evidence>
<evidence type="ECO:0000256" key="6">
    <source>
        <dbReference type="ARBA" id="ARBA00022763"/>
    </source>
</evidence>
<dbReference type="SUPFAM" id="SSF56219">
    <property type="entry name" value="DNase I-like"/>
    <property type="match status" value="1"/>
</dbReference>
<proteinExistence type="predicted"/>
<protein>
    <submittedName>
        <fullName evidence="13">Endonuclease/exonuclease/phosphatase</fullName>
    </submittedName>
</protein>
<dbReference type="EMBL" id="KQ964245">
    <property type="protein sequence ID" value="KXJ97191.1"/>
    <property type="molecule type" value="Genomic_DNA"/>
</dbReference>
<keyword evidence="7" id="KW-0378">Hydrolase</keyword>
<comment type="cofactor">
    <cofactor evidence="1">
        <name>Mn(2+)</name>
        <dbReference type="ChEBI" id="CHEBI:29035"/>
    </cofactor>
</comment>
<feature type="domain" description="Endonuclease/exonuclease/phosphatase" evidence="12">
    <location>
        <begin position="74"/>
        <end position="349"/>
    </location>
</feature>
<reference evidence="14" key="1">
    <citation type="submission" date="2016-02" db="EMBL/GenBank/DDBJ databases">
        <title>Draft genome sequence of Microdochium bolleyi, a fungal endophyte of beachgrass.</title>
        <authorList>
            <consortium name="DOE Joint Genome Institute"/>
            <person name="David A.S."/>
            <person name="May G."/>
            <person name="Haridas S."/>
            <person name="Lim J."/>
            <person name="Wang M."/>
            <person name="Labutti K."/>
            <person name="Lipzen A."/>
            <person name="Barry K."/>
            <person name="Grigoriev I.V."/>
        </authorList>
    </citation>
    <scope>NUCLEOTIDE SEQUENCE [LARGE SCALE GENOMIC DNA]</scope>
    <source>
        <strain evidence="14">J235TASD1</strain>
    </source>
</reference>